<evidence type="ECO:0000256" key="1">
    <source>
        <dbReference type="SAM" id="MobiDB-lite"/>
    </source>
</evidence>
<feature type="region of interest" description="Disordered" evidence="1">
    <location>
        <begin position="1153"/>
        <end position="1181"/>
    </location>
</feature>
<evidence type="ECO:0000313" key="2">
    <source>
        <dbReference type="EMBL" id="XAD53058.1"/>
    </source>
</evidence>
<name>A0ABZ3CPF2_9GAMM</name>
<gene>
    <name evidence="2" type="ORF">AAGT95_14565</name>
</gene>
<evidence type="ECO:0000313" key="3">
    <source>
        <dbReference type="Proteomes" id="UP001453229"/>
    </source>
</evidence>
<organism evidence="2 3">
    <name type="scientific">Salinicola lusitanus</name>
    <dbReference type="NCBI Taxonomy" id="1949085"/>
    <lineage>
        <taxon>Bacteria</taxon>
        <taxon>Pseudomonadati</taxon>
        <taxon>Pseudomonadota</taxon>
        <taxon>Gammaproteobacteria</taxon>
        <taxon>Oceanospirillales</taxon>
        <taxon>Halomonadaceae</taxon>
        <taxon>Salinicola</taxon>
    </lineage>
</organism>
<reference evidence="2 3" key="1">
    <citation type="submission" date="2024-04" db="EMBL/GenBank/DDBJ databases">
        <title>Salinicola lusitanus LLJ914,a marine bacterium isolated from the Okinawa Trough.</title>
        <authorList>
            <person name="Li J."/>
        </authorList>
    </citation>
    <scope>NUCLEOTIDE SEQUENCE [LARGE SCALE GENOMIC DNA]</scope>
    <source>
        <strain evidence="2 3">LLJ914</strain>
    </source>
</reference>
<dbReference type="Proteomes" id="UP001453229">
    <property type="component" value="Chromosome"/>
</dbReference>
<protein>
    <submittedName>
        <fullName evidence="2">Uncharacterized protein</fullName>
    </submittedName>
</protein>
<accession>A0ABZ3CPF2</accession>
<feature type="compositionally biased region" description="Polar residues" evidence="1">
    <location>
        <begin position="1"/>
        <end position="14"/>
    </location>
</feature>
<feature type="compositionally biased region" description="Gly residues" evidence="1">
    <location>
        <begin position="1169"/>
        <end position="1178"/>
    </location>
</feature>
<sequence length="1522" mass="166155">MAQEITQDSASHQIPDTGDASVDRRSTGQWQSTLSKSLNLSRKSTSTRDDEPQSAKRADGDTQAPRNLNDYNQIVTIGDDLIRYETKGGKSVEVDRHATPALFETIKQDFNQINGLNESGEDGYGVLPPDAEPPGKLSDYRFIGPPDEVANGIIRYEMQNGARVVVAERANPELFAAIKKDYESLIGINKSEADGYERLRGDATPPPYYNTEVGAPGEVGPEVIRYEHDGEKFVVARSDNPALYDYLSEQYATLGGNAEHQDAIEGAVEDGAIVAGADTEAPDFNDFKRFRWQTDARDDVIRFTTHDGRDVVVSKALTPALFETVSEAQKTWDRIHELEDDGYQLRSADEDIPVLGKGDSVKSATDEHGDVIEGLKLVEVDGEKFVVSKGVTPEHFEAASSFQQTSSEDVIDDVFADHDLPSSEETNLMGQETTVENDDGEAKTVTELYMEKLEEKAENSDNENFKKYARLLELKSQLDDGSFQYLPYMTVNHGGDWTYYASDTQGMDPADLRGLIHEEKLGEELAKLLGDEEIAKFTDEAMAEAQSKIKDRDGLADKIYDSLTGDKGADYLDAIEDLRDKGFGDEAATRLNNDLNTLQALDPERAAEARGSITAASTARGLEEELADIDAEYDASQDGGEISPESEEAAEQVAADMVPTVLTGITYSTFGIQTTDGVWNAVKDALSADKTDPKGSVPPNLSADEKLQFTKIMAIAAGLKEVIKTAALSGSNVETALKDSSLMRDVMQKVNEQFRNMTTSRDGQPPIVELSDSQRANVQGSLKSQFRSLMNSNTMFAIGGTAALANAIYRRSGDDFGDTWQERMTVARGMLVFIGTTPFALKGITDAVGPKLDEGSRLTKLFGTTDITQALGLDKEMGDVLRERFPDTFNGDKAPSLNPGEQARGKLDDIRGKLESFDTLLDQKDAPDFEQKAQGLVDDIQGQLDEVDRLVKASDSLSDDEKKEIQQRLDTIEDRLDKVEMKKEGLAPQNAEELRGLVDELFEEIQPFASSATPSEQRFAQIDDFDRAVAEYRELLDADGKGKGKMPEQAPALFDEIMEKHRAIRSSIESDPTLSDADRAQQLERLDDIASRLDDVRPTDGGTLPSGAGDALDDLDNLSDDLHQRFDPANGESSKSAMQPFNQALDSEAEVVTNGDRATGGTSPDSPGGSDGTSGNGDVGSKKKALIGPALKGLAYMTDFAGGILDTVVAGVGLNQLIKNGGTPMEFAASSTGVVSGSFFTIGGAAEIGASLQTASRVLSGLGAGLRAAGPIGNLIGLGVGFASLILNAVMAQKKGAETEGKIREQFEQFAEDGVTEDDWGEKFNYLINSSYGFKEMMHAGDDDKEPDPLFKEWFPEDMAAWEAQPEQYEKFTQEIRENGNVDDFFFDFDQDQMQLNIHGQAFYQEHKEAIDTILFNWDEGDGGNDWTGGDDIVSRSDLEKIADPENGHSKKEQDAAQFLLDNEDFFALLDTLHKQDGSDDKISSADIDSWMQLIGERAITDDNPAFAEEDSIWDNPASYKL</sequence>
<feature type="region of interest" description="Disordered" evidence="1">
    <location>
        <begin position="1"/>
        <end position="71"/>
    </location>
</feature>
<keyword evidence="3" id="KW-1185">Reference proteome</keyword>
<feature type="compositionally biased region" description="Basic and acidic residues" evidence="1">
    <location>
        <begin position="46"/>
        <end position="60"/>
    </location>
</feature>
<feature type="compositionally biased region" description="Basic and acidic residues" evidence="1">
    <location>
        <begin position="1089"/>
        <end position="1098"/>
    </location>
</feature>
<feature type="compositionally biased region" description="Low complexity" evidence="1">
    <location>
        <begin position="1159"/>
        <end position="1168"/>
    </location>
</feature>
<dbReference type="RefSeq" id="WP_342594288.1">
    <property type="nucleotide sequence ID" value="NZ_CP151919.1"/>
</dbReference>
<feature type="compositionally biased region" description="Polar residues" evidence="1">
    <location>
        <begin position="27"/>
        <end position="44"/>
    </location>
</feature>
<dbReference type="EMBL" id="CP151919">
    <property type="protein sequence ID" value="XAD53058.1"/>
    <property type="molecule type" value="Genomic_DNA"/>
</dbReference>
<feature type="region of interest" description="Disordered" evidence="1">
    <location>
        <begin position="1089"/>
        <end position="1137"/>
    </location>
</feature>
<proteinExistence type="predicted"/>